<keyword evidence="3" id="KW-1185">Reference proteome</keyword>
<dbReference type="Proteomes" id="UP000287853">
    <property type="component" value="Unassembled WGS sequence"/>
</dbReference>
<evidence type="ECO:0000313" key="3">
    <source>
        <dbReference type="Proteomes" id="UP000287853"/>
    </source>
</evidence>
<evidence type="ECO:0000313" key="2">
    <source>
        <dbReference type="EMBL" id="RWX48308.1"/>
    </source>
</evidence>
<feature type="region of interest" description="Disordered" evidence="1">
    <location>
        <begin position="36"/>
        <end position="59"/>
    </location>
</feature>
<gene>
    <name evidence="2" type="ORF">H206_05137</name>
</gene>
<name>A0A444J5E8_9BACT</name>
<proteinExistence type="predicted"/>
<evidence type="ECO:0000256" key="1">
    <source>
        <dbReference type="SAM" id="MobiDB-lite"/>
    </source>
</evidence>
<comment type="caution">
    <text evidence="2">The sequence shown here is derived from an EMBL/GenBank/DDBJ whole genome shotgun (WGS) entry which is preliminary data.</text>
</comment>
<accession>A0A444J5E8</accession>
<protein>
    <submittedName>
        <fullName evidence="2">Uncharacterized protein</fullName>
    </submittedName>
</protein>
<dbReference type="EMBL" id="MTKO01000001">
    <property type="protein sequence ID" value="RWX48308.1"/>
    <property type="molecule type" value="Genomic_DNA"/>
</dbReference>
<reference evidence="2 3" key="1">
    <citation type="submission" date="2017-01" db="EMBL/GenBank/DDBJ databases">
        <title>The cable genome- insights into the physiology and evolution of filamentous bacteria capable of sulfide oxidation via long distance electron transfer.</title>
        <authorList>
            <person name="Schreiber L."/>
            <person name="Bjerg J.T."/>
            <person name="Boggild A."/>
            <person name="Van De Vossenberg J."/>
            <person name="Meysman F."/>
            <person name="Nielsen L.P."/>
            <person name="Schramm A."/>
            <person name="Kjeldsen K.U."/>
        </authorList>
    </citation>
    <scope>NUCLEOTIDE SEQUENCE [LARGE SCALE GENOMIC DNA]</scope>
    <source>
        <strain evidence="2">MCF</strain>
    </source>
</reference>
<sequence length="119" mass="13420">MCAPLPPGKEGYFFFITRYAPKRMIPPPVANNRLPMLNPVTCPKPRKEPTKPPTKAPAIPIRMVTKIPPGSFPGIMNFASTPTISPMTIQDRIPIVFSSFVDFTFNFIIERRYSIRPNS</sequence>
<dbReference type="AlphaFoldDB" id="A0A444J5E8"/>
<organism evidence="2 3">
    <name type="scientific">Candidatus Electrothrix aarhusensis</name>
    <dbReference type="NCBI Taxonomy" id="1859131"/>
    <lineage>
        <taxon>Bacteria</taxon>
        <taxon>Pseudomonadati</taxon>
        <taxon>Thermodesulfobacteriota</taxon>
        <taxon>Desulfobulbia</taxon>
        <taxon>Desulfobulbales</taxon>
        <taxon>Desulfobulbaceae</taxon>
        <taxon>Candidatus Electrothrix</taxon>
    </lineage>
</organism>